<proteinExistence type="predicted"/>
<evidence type="ECO:0000313" key="2">
    <source>
        <dbReference type="EMBL" id="MDC0666200.1"/>
    </source>
</evidence>
<gene>
    <name evidence="2" type="ORF">POL58_00560</name>
</gene>
<sequence>MRTKVLFVVESVTLAHVARSAVLASALDPAVYDVDFACAPQYQFVLDKLALRRLPVRSISSEAFLDALRKGRRFYDRATIRAYLREEQVLLDAVRPDVVVGDFRLSLAISARLAGVPYATLTNAYWSPHAASHDVVPEHPLIHWLGLGVGGRIVDLFKPLVMRYMARPFDALRREHGMAPFASLFDLYTSADRTFFLDVPALVETSAPAATHTYLGPVLWSPDAPRPVWWERLPGDRPIVYVSLGSSGPAQLLQSWLEVLARAPYTFIVATAGRAALTSTPKNVWAAEYLNGEAAARRADVVVCNGGSPSVYQALAVGCPVIGVPSNMDQHLCMGHVARAGLGAIVRSDQASARALLGGIEAVLADLGYRARARQASAAIAEYPAPRRFSEALADWISPRRGVVPVASGADHGTV</sequence>
<dbReference type="Pfam" id="PF06722">
    <property type="entry name" value="EryCIII-like_C"/>
    <property type="match status" value="1"/>
</dbReference>
<dbReference type="SUPFAM" id="SSF53756">
    <property type="entry name" value="UDP-Glycosyltransferase/glycogen phosphorylase"/>
    <property type="match status" value="1"/>
</dbReference>
<protein>
    <submittedName>
        <fullName evidence="2">Glycosyltransferase</fullName>
    </submittedName>
</protein>
<organism evidence="2 3">
    <name type="scientific">Nannocystis radixulma</name>
    <dbReference type="NCBI Taxonomy" id="2995305"/>
    <lineage>
        <taxon>Bacteria</taxon>
        <taxon>Pseudomonadati</taxon>
        <taxon>Myxococcota</taxon>
        <taxon>Polyangia</taxon>
        <taxon>Nannocystales</taxon>
        <taxon>Nannocystaceae</taxon>
        <taxon>Nannocystis</taxon>
    </lineage>
</organism>
<dbReference type="RefSeq" id="WP_271993639.1">
    <property type="nucleotide sequence ID" value="NZ_JAQNDN010000001.1"/>
</dbReference>
<keyword evidence="3" id="KW-1185">Reference proteome</keyword>
<evidence type="ECO:0000259" key="1">
    <source>
        <dbReference type="Pfam" id="PF06722"/>
    </source>
</evidence>
<dbReference type="InterPro" id="IPR002213">
    <property type="entry name" value="UDP_glucos_trans"/>
</dbReference>
<dbReference type="PANTHER" id="PTHR21015">
    <property type="entry name" value="UDP-N-ACETYLGLUCOSAMINE--N-ACETYLMURAMYL-(PENTAPEPTIDE) PYROPHOSPHORYL-UNDECAPRENOL N-ACETYLGLUCOSAMINE TRANSFERASE 1"/>
    <property type="match status" value="1"/>
</dbReference>
<dbReference type="EMBL" id="JAQNDN010000001">
    <property type="protein sequence ID" value="MDC0666200.1"/>
    <property type="molecule type" value="Genomic_DNA"/>
</dbReference>
<accession>A0ABT5AWI4</accession>
<comment type="caution">
    <text evidence="2">The sequence shown here is derived from an EMBL/GenBank/DDBJ whole genome shotgun (WGS) entry which is preliminary data.</text>
</comment>
<reference evidence="2 3" key="1">
    <citation type="submission" date="2022-11" db="EMBL/GenBank/DDBJ databases">
        <title>Minimal conservation of predation-associated metabolite biosynthetic gene clusters underscores biosynthetic potential of Myxococcota including descriptions for ten novel species: Archangium lansinium sp. nov., Myxococcus landrumus sp. nov., Nannocystis bai.</title>
        <authorList>
            <person name="Ahearne A."/>
            <person name="Stevens C."/>
            <person name="Dowd S."/>
        </authorList>
    </citation>
    <scope>NUCLEOTIDE SEQUENCE [LARGE SCALE GENOMIC DNA]</scope>
    <source>
        <strain evidence="2 3">NCELM</strain>
    </source>
</reference>
<dbReference type="CDD" id="cd03784">
    <property type="entry name" value="GT1_Gtf-like"/>
    <property type="match status" value="1"/>
</dbReference>
<dbReference type="InterPro" id="IPR010610">
    <property type="entry name" value="EryCIII-like_C"/>
</dbReference>
<name>A0ABT5AWI4_9BACT</name>
<dbReference type="PANTHER" id="PTHR21015:SF22">
    <property type="entry name" value="GLYCOSYLTRANSFERASE"/>
    <property type="match status" value="1"/>
</dbReference>
<dbReference type="Gene3D" id="3.40.50.2000">
    <property type="entry name" value="Glycogen Phosphorylase B"/>
    <property type="match status" value="2"/>
</dbReference>
<feature type="domain" description="Erythromycin biosynthesis protein CIII-like C-terminal" evidence="1">
    <location>
        <begin position="272"/>
        <end position="391"/>
    </location>
</feature>
<dbReference type="Proteomes" id="UP001217838">
    <property type="component" value="Unassembled WGS sequence"/>
</dbReference>
<evidence type="ECO:0000313" key="3">
    <source>
        <dbReference type="Proteomes" id="UP001217838"/>
    </source>
</evidence>